<dbReference type="SUPFAM" id="SSF50199">
    <property type="entry name" value="Staphylococcal nuclease"/>
    <property type="match status" value="1"/>
</dbReference>
<dbReference type="EMBL" id="CP151767">
    <property type="protein sequence ID" value="WZU69192.2"/>
    <property type="molecule type" value="Genomic_DNA"/>
</dbReference>
<dbReference type="AlphaFoldDB" id="A0AAN0NLL0"/>
<keyword evidence="1" id="KW-0732">Signal</keyword>
<dbReference type="PROSITE" id="PS50830">
    <property type="entry name" value="TNASE_3"/>
    <property type="match status" value="1"/>
</dbReference>
<feature type="domain" description="TNase-like" evidence="2">
    <location>
        <begin position="25"/>
        <end position="140"/>
    </location>
</feature>
<keyword evidence="4" id="KW-1185">Reference proteome</keyword>
<dbReference type="PANTHER" id="PTHR12302:SF26">
    <property type="entry name" value="BLR1266 PROTEIN"/>
    <property type="match status" value="1"/>
</dbReference>
<dbReference type="Pfam" id="PF00565">
    <property type="entry name" value="SNase"/>
    <property type="match status" value="1"/>
</dbReference>
<dbReference type="RefSeq" id="WP_373635646.1">
    <property type="nucleotide sequence ID" value="NZ_CP151767.2"/>
</dbReference>
<dbReference type="Proteomes" id="UP001470809">
    <property type="component" value="Chromosome"/>
</dbReference>
<feature type="chain" id="PRO_5046962163" evidence="1">
    <location>
        <begin position="19"/>
        <end position="161"/>
    </location>
</feature>
<reference evidence="3 4" key="2">
    <citation type="submission" date="2024-08" db="EMBL/GenBank/DDBJ databases">
        <title>Phylogenomic analyses of a clade within the roseobacter group suggest taxonomic reassignments of species of the genera Aestuariivita, Citreicella, Loktanella, Nautella, Pelagibaca, Ruegeria, Thalassobius, Thiobacimonas and Tropicibacter, and the proposal o.</title>
        <authorList>
            <person name="Jeon C.O."/>
        </authorList>
    </citation>
    <scope>NUCLEOTIDE SEQUENCE [LARGE SCALE GENOMIC DNA]</scope>
    <source>
        <strain evidence="3 4">SS1-5</strain>
    </source>
</reference>
<evidence type="ECO:0000259" key="2">
    <source>
        <dbReference type="PROSITE" id="PS50830"/>
    </source>
</evidence>
<evidence type="ECO:0000256" key="1">
    <source>
        <dbReference type="SAM" id="SignalP"/>
    </source>
</evidence>
<evidence type="ECO:0000313" key="4">
    <source>
        <dbReference type="Proteomes" id="UP001470809"/>
    </source>
</evidence>
<evidence type="ECO:0000313" key="3">
    <source>
        <dbReference type="EMBL" id="WZU69192.2"/>
    </source>
</evidence>
<gene>
    <name evidence="3" type="ORF">AABB31_10295</name>
</gene>
<dbReference type="InterPro" id="IPR016071">
    <property type="entry name" value="Staphylococal_nuclease_OB-fold"/>
</dbReference>
<organism evidence="3 4">
    <name type="scientific">Yoonia rhodophyticola</name>
    <dbReference type="NCBI Taxonomy" id="3137370"/>
    <lineage>
        <taxon>Bacteria</taxon>
        <taxon>Pseudomonadati</taxon>
        <taxon>Pseudomonadota</taxon>
        <taxon>Alphaproteobacteria</taxon>
        <taxon>Rhodobacterales</taxon>
        <taxon>Paracoccaceae</taxon>
        <taxon>Yoonia</taxon>
    </lineage>
</organism>
<dbReference type="PANTHER" id="PTHR12302">
    <property type="entry name" value="EBNA2 BINDING PROTEIN P100"/>
    <property type="match status" value="1"/>
</dbReference>
<proteinExistence type="predicted"/>
<dbReference type="InterPro" id="IPR035437">
    <property type="entry name" value="SNase_OB-fold_sf"/>
</dbReference>
<name>A0AAN0NLL0_9RHOB</name>
<sequence length="161" mass="17267">MRFILALLLASFSPAASAALEGPIHVIDADTFDVGQVRVRLHGIDAPELGQPCNTGTQQMDCGRWAKAAVQALYEGQHAQCTAHDRDRYGRVVASCATGGADIGMVLVDQGLARAYLRYSDRYALAEKAAALAGQGLWAFEIMSPESHRAARRSGQIQPGR</sequence>
<dbReference type="SMART" id="SM00318">
    <property type="entry name" value="SNc"/>
    <property type="match status" value="1"/>
</dbReference>
<feature type="signal peptide" evidence="1">
    <location>
        <begin position="1"/>
        <end position="18"/>
    </location>
</feature>
<accession>A0AAN0NLL0</accession>
<dbReference type="KEGG" id="yrh:AABB31_10295"/>
<dbReference type="Gene3D" id="2.40.50.90">
    <property type="match status" value="1"/>
</dbReference>
<reference evidence="4" key="1">
    <citation type="submission" date="2024-04" db="EMBL/GenBank/DDBJ databases">
        <title>Phylogenomic analyses of a clade within the roseobacter group suggest taxonomic reassignments of species of the genera Aestuariivita, Citreicella, Loktanella, Nautella, Pelagibaca, Ruegeria, Thalassobius, Thiobacimonas and Tropicibacter, and the proposal o.</title>
        <authorList>
            <person name="Jeon C.O."/>
        </authorList>
    </citation>
    <scope>NUCLEOTIDE SEQUENCE [LARGE SCALE GENOMIC DNA]</scope>
    <source>
        <strain evidence="4">SS1-5</strain>
    </source>
</reference>
<protein>
    <submittedName>
        <fullName evidence="3">Thermonuclease family protein</fullName>
    </submittedName>
</protein>